<evidence type="ECO:0000256" key="3">
    <source>
        <dbReference type="ARBA" id="ARBA00022553"/>
    </source>
</evidence>
<evidence type="ECO:0000313" key="11">
    <source>
        <dbReference type="EMBL" id="MDV4341684.1"/>
    </source>
</evidence>
<evidence type="ECO:0000256" key="7">
    <source>
        <dbReference type="ARBA" id="ARBA00022840"/>
    </source>
</evidence>
<dbReference type="EC" id="2.7.13.3" evidence="2"/>
<evidence type="ECO:0000256" key="6">
    <source>
        <dbReference type="ARBA" id="ARBA00022777"/>
    </source>
</evidence>
<dbReference type="InterPro" id="IPR050980">
    <property type="entry name" value="2C_sensor_his_kinase"/>
</dbReference>
<organism evidence="11 12">
    <name type="scientific">Methanoculleus nereidis</name>
    <dbReference type="NCBI Taxonomy" id="2735141"/>
    <lineage>
        <taxon>Archaea</taxon>
        <taxon>Methanobacteriati</taxon>
        <taxon>Methanobacteriota</taxon>
        <taxon>Stenosarchaea group</taxon>
        <taxon>Methanomicrobia</taxon>
        <taxon>Methanomicrobiales</taxon>
        <taxon>Methanomicrobiaceae</taxon>
        <taxon>Methanoculleus</taxon>
    </lineage>
</organism>
<feature type="domain" description="Histidine kinase" evidence="9">
    <location>
        <begin position="422"/>
        <end position="626"/>
    </location>
</feature>
<dbReference type="SUPFAM" id="SSF47384">
    <property type="entry name" value="Homodimeric domain of signal transducing histidine kinase"/>
    <property type="match status" value="1"/>
</dbReference>
<proteinExistence type="predicted"/>
<dbReference type="RefSeq" id="WP_317294913.1">
    <property type="nucleotide sequence ID" value="NZ_JABFFQ010000001.1"/>
</dbReference>
<evidence type="ECO:0000313" key="12">
    <source>
        <dbReference type="Proteomes" id="UP001273768"/>
    </source>
</evidence>
<dbReference type="PROSITE" id="PS50109">
    <property type="entry name" value="HIS_KIN"/>
    <property type="match status" value="1"/>
</dbReference>
<dbReference type="SUPFAM" id="SSF158472">
    <property type="entry name" value="HAMP domain-like"/>
    <property type="match status" value="1"/>
</dbReference>
<accession>A0ABU3YZA5</accession>
<keyword evidence="7" id="KW-0067">ATP-binding</keyword>
<evidence type="ECO:0000259" key="9">
    <source>
        <dbReference type="PROSITE" id="PS50109"/>
    </source>
</evidence>
<dbReference type="PRINTS" id="PR00344">
    <property type="entry name" value="BCTRLSENSOR"/>
</dbReference>
<dbReference type="SUPFAM" id="SSF55874">
    <property type="entry name" value="ATPase domain of HSP90 chaperone/DNA topoisomerase II/histidine kinase"/>
    <property type="match status" value="1"/>
</dbReference>
<comment type="caution">
    <text evidence="11">The sequence shown here is derived from an EMBL/GenBank/DDBJ whole genome shotgun (WGS) entry which is preliminary data.</text>
</comment>
<dbReference type="PROSITE" id="PS50885">
    <property type="entry name" value="HAMP"/>
    <property type="match status" value="1"/>
</dbReference>
<dbReference type="InterPro" id="IPR004358">
    <property type="entry name" value="Sig_transdc_His_kin-like_C"/>
</dbReference>
<dbReference type="InterPro" id="IPR036097">
    <property type="entry name" value="HisK_dim/P_sf"/>
</dbReference>
<keyword evidence="8" id="KW-1133">Transmembrane helix</keyword>
<dbReference type="Pfam" id="PF00672">
    <property type="entry name" value="HAMP"/>
    <property type="match status" value="1"/>
</dbReference>
<evidence type="ECO:0000256" key="8">
    <source>
        <dbReference type="SAM" id="Phobius"/>
    </source>
</evidence>
<dbReference type="InterPro" id="IPR003594">
    <property type="entry name" value="HATPase_dom"/>
</dbReference>
<feature type="transmembrane region" description="Helical" evidence="8">
    <location>
        <begin position="307"/>
        <end position="329"/>
    </location>
</feature>
<dbReference type="PANTHER" id="PTHR44936">
    <property type="entry name" value="SENSOR PROTEIN CREC"/>
    <property type="match status" value="1"/>
</dbReference>
<dbReference type="CDD" id="cd06225">
    <property type="entry name" value="HAMP"/>
    <property type="match status" value="1"/>
</dbReference>
<name>A0ABU3YZA5_9EURY</name>
<dbReference type="GO" id="GO:0016301">
    <property type="term" value="F:kinase activity"/>
    <property type="evidence" value="ECO:0007669"/>
    <property type="project" value="UniProtKB-KW"/>
</dbReference>
<sequence>MKSNRIPGPEDRPFTSTLIIAILLIVIPAIALLSVHDIMLAEERMASDFDTLQSVTEKSVRESIVDVDTGLKLFDDSLNERMLSGFLLFLQEYERAGGDPSKMDLLALKERLGSSMDLYVINASGVIEYTTYLPDQGLDFRNVPGFYDEITRMRLGDDFSPDRVVYEPETGQVRKYAYMPTPDHRYLLELGLVPDAFVEERNRLRSRESTQEFVSLNPYLDSIRVYDIFGNPVGEEDGRADARTQALITGTIIPGRTDYEVEDAEHEKQIRYLFIDLKDPDYPSDPSVVVEMTYDTGLVQSQLDRMLSYRAAVAVLAIVLCGGMIFLVARRLTRPIKEIIDDIDVIAQGDLDHTIRVSATREVMKLERSINTMVATLKAGMKSLRDSEETIREYSGHLEEQVEERTAELQESTEKANLYLDIMTHDIKNAINTATLYTALLTEELVGEQRSYTEKLQKSLKKSTEIIRNVTTIRQIQEEAAVLRPVALDPVIRVELEHYPDVRVTYTGTPARVIGDDLISEIFTNLIGNAAKFGGPAVEVTIRVEERGEEVLVSVEDTGPGIADEVKQRLFTRLGSGDGRKSGGGLGLYICRMLIERYGGRIWVDDRVEGRPEEGTAIRFTLRKAA</sequence>
<dbReference type="SMART" id="SM00304">
    <property type="entry name" value="HAMP"/>
    <property type="match status" value="1"/>
</dbReference>
<dbReference type="Gene3D" id="3.30.565.10">
    <property type="entry name" value="Histidine kinase-like ATPase, C-terminal domain"/>
    <property type="match status" value="1"/>
</dbReference>
<keyword evidence="8" id="KW-0472">Membrane</keyword>
<evidence type="ECO:0000259" key="10">
    <source>
        <dbReference type="PROSITE" id="PS50885"/>
    </source>
</evidence>
<keyword evidence="12" id="KW-1185">Reference proteome</keyword>
<dbReference type="Pfam" id="PF02518">
    <property type="entry name" value="HATPase_c"/>
    <property type="match status" value="1"/>
</dbReference>
<dbReference type="Gene3D" id="1.10.287.130">
    <property type="match status" value="1"/>
</dbReference>
<dbReference type="CDD" id="cd00075">
    <property type="entry name" value="HATPase"/>
    <property type="match status" value="1"/>
</dbReference>
<evidence type="ECO:0000256" key="2">
    <source>
        <dbReference type="ARBA" id="ARBA00012438"/>
    </source>
</evidence>
<keyword evidence="6 11" id="KW-0418">Kinase</keyword>
<keyword evidence="4" id="KW-0808">Transferase</keyword>
<keyword evidence="8" id="KW-0812">Transmembrane</keyword>
<protein>
    <recommendedName>
        <fullName evidence="2">histidine kinase</fullName>
        <ecNumber evidence="2">2.7.13.3</ecNumber>
    </recommendedName>
</protein>
<evidence type="ECO:0000256" key="4">
    <source>
        <dbReference type="ARBA" id="ARBA00022679"/>
    </source>
</evidence>
<evidence type="ECO:0000256" key="1">
    <source>
        <dbReference type="ARBA" id="ARBA00000085"/>
    </source>
</evidence>
<feature type="transmembrane region" description="Helical" evidence="8">
    <location>
        <begin position="14"/>
        <end position="35"/>
    </location>
</feature>
<comment type="catalytic activity">
    <reaction evidence="1">
        <text>ATP + protein L-histidine = ADP + protein N-phospho-L-histidine.</text>
        <dbReference type="EC" id="2.7.13.3"/>
    </reaction>
</comment>
<dbReference type="Gene3D" id="6.10.340.10">
    <property type="match status" value="1"/>
</dbReference>
<reference evidence="11 12" key="1">
    <citation type="submission" date="2020-05" db="EMBL/GenBank/DDBJ databases">
        <title>Isolation and characterization of methanoarchaea from a cold seep at offshore SW Taiwan.</title>
        <authorList>
            <person name="Chen Y.-W."/>
            <person name="Chen S.-C."/>
            <person name="Lai M.-C."/>
        </authorList>
    </citation>
    <scope>NUCLEOTIDE SEQUENCE [LARGE SCALE GENOMIC DNA]</scope>
    <source>
        <strain evidence="11 12">YWC-01</strain>
    </source>
</reference>
<dbReference type="InterPro" id="IPR005467">
    <property type="entry name" value="His_kinase_dom"/>
</dbReference>
<dbReference type="InterPro" id="IPR036890">
    <property type="entry name" value="HATPase_C_sf"/>
</dbReference>
<keyword evidence="3" id="KW-0597">Phosphoprotein</keyword>
<dbReference type="Proteomes" id="UP001273768">
    <property type="component" value="Unassembled WGS sequence"/>
</dbReference>
<dbReference type="InterPro" id="IPR003660">
    <property type="entry name" value="HAMP_dom"/>
</dbReference>
<feature type="domain" description="HAMP" evidence="10">
    <location>
        <begin position="330"/>
        <end position="382"/>
    </location>
</feature>
<gene>
    <name evidence="11" type="ORF">HL657_00535</name>
</gene>
<dbReference type="PANTHER" id="PTHR44936:SF10">
    <property type="entry name" value="SENSOR PROTEIN RSTB"/>
    <property type="match status" value="1"/>
</dbReference>
<dbReference type="SMART" id="SM00387">
    <property type="entry name" value="HATPase_c"/>
    <property type="match status" value="1"/>
</dbReference>
<evidence type="ECO:0000256" key="5">
    <source>
        <dbReference type="ARBA" id="ARBA00022741"/>
    </source>
</evidence>
<dbReference type="EMBL" id="JABFFQ010000001">
    <property type="protein sequence ID" value="MDV4341684.1"/>
    <property type="molecule type" value="Genomic_DNA"/>
</dbReference>
<keyword evidence="5" id="KW-0547">Nucleotide-binding</keyword>